<evidence type="ECO:0000256" key="2">
    <source>
        <dbReference type="SAM" id="MobiDB-lite"/>
    </source>
</evidence>
<feature type="region of interest" description="Disordered" evidence="2">
    <location>
        <begin position="99"/>
        <end position="135"/>
    </location>
</feature>
<dbReference type="InterPro" id="IPR055259">
    <property type="entry name" value="YkvP/CgeB_Glyco_trans-like"/>
</dbReference>
<name>A0A931GKJ0_9MICC</name>
<dbReference type="Pfam" id="PF13524">
    <property type="entry name" value="Glyco_trans_1_2"/>
    <property type="match status" value="1"/>
</dbReference>
<proteinExistence type="predicted"/>
<comment type="caution">
    <text evidence="4">The sequence shown here is derived from an EMBL/GenBank/DDBJ whole genome shotgun (WGS) entry which is preliminary data.</text>
</comment>
<organism evidence="4 5">
    <name type="scientific">Zhihengliuella flava</name>
    <dbReference type="NCBI Taxonomy" id="1285193"/>
    <lineage>
        <taxon>Bacteria</taxon>
        <taxon>Bacillati</taxon>
        <taxon>Actinomycetota</taxon>
        <taxon>Actinomycetes</taxon>
        <taxon>Micrococcales</taxon>
        <taxon>Micrococcaceae</taxon>
        <taxon>Zhihengliuella</taxon>
    </lineage>
</organism>
<feature type="coiled-coil region" evidence="1">
    <location>
        <begin position="18"/>
        <end position="52"/>
    </location>
</feature>
<keyword evidence="5" id="KW-1185">Reference proteome</keyword>
<dbReference type="EMBL" id="JADOTZ010000001">
    <property type="protein sequence ID" value="MBG6083554.1"/>
    <property type="molecule type" value="Genomic_DNA"/>
</dbReference>
<reference evidence="4" key="1">
    <citation type="submission" date="2020-11" db="EMBL/GenBank/DDBJ databases">
        <title>Sequencing the genomes of 1000 actinobacteria strains.</title>
        <authorList>
            <person name="Klenk H.-P."/>
        </authorList>
    </citation>
    <scope>NUCLEOTIDE SEQUENCE</scope>
    <source>
        <strain evidence="4">DSM 26152</strain>
    </source>
</reference>
<sequence>MREYQRFADEPQELLAHVASTDAELQSSRREVARLNHELASVRRTLAAAVARRDRLNELYVRQAERAERFKHAHARLLKNPAVRLIHLGGKVGKVLRRLTSTTWGPRDRGVQQSSRPPRHGPAADARQVPTTAPMGGADLSALPPLGAHPAYHPVPDRVLVVRDASQSTFAQRELTDELIEETLSDTARRLDWLGADVVVHQAPALPESPALGWQVVADALGRALMTHRPATVHLAVTDPMVRVAAEVAARRFNVPAVADPAVDPAAPVVVETRRYFPQRRDRDLVRAVRAHLKLEPDDVVVLVPAPEHLASAVPLARRILASAGDAAAVKVILFCDTQPVADALMQELATAGLGEQTVALSRGGSGHSVHGTFDRLLSLADILLWDTAEADAPLDAVRVRAEAMGVLAVDSASVDELRRWVQDAPGRADAARRVRRHVVEKYSLQERADQLWARHRSLASGSTATRLPRLSDVRIGLIADEFTAAALAGEATLIPLTPENWGTVLEEEALDALIVESAWAGNGGAWTRGVGHYSDAESEPLRHLVLACRERLIPTIFWNKEDPVHTDRFIENALLFDVVATTDADCLPTYLQHIGEGVMVISAPFFAQPRLHHPVSAETHPARLDTEYDGEAAAPELVSYAGTYYGDRYPERSAELEMLLDAAGGDLAIYDRQLTVQNSPYRFPEHVASSVKAGLTYPATLEAYRAHAIHLNVNSVSTSPTMFSRRVAEIAACGTPVISGRGQAVTGLFGDLVPQPTSREEARELIDYWRDHPAERRRDGWRLARHVYRSHLASHRLVIMLRTAGVGVEGASLPAYQLELDHATEAVAQTVLAQTHRPQSVLVRAENKQAVGDFEAAKATLRSAGVGVIQEPDPELATAVFTCQEGGTDELLLAPTLAEDLARLWWIGQQLWPAAAPIAATVGPDVSPETDQTCGRPAIRAVDQKVPAFWFGEAPVPGDSAVELPRDLLRTEGAPSVSRSHGRPSLLIAGHDLKFADGLVHELEVAGWNVQRDAWGDHEEHDVEQSEHLLRQADVVWCEWALGNAAWYARHVEPHQRLIVRFHSQELFTPYLRDVDLSRVDRWIFVGGHVRDAACITYGLDRAATTVVPNAVAPALFDLPKNMEARFTLGLVGMVPSQKHLDRALDLLAILRAHDERFHLVVKGKLPEEYPWIMRQEDQRQYFERQFERCTSDPLLAGAVDFAGFGMDMTDFYGRIGVALSMSDFESFHLTLADGAASGALPMSLSWPGVEDIYPGEWVYDDVAAMAADLLSCADNPPLFTRRGAASREVARQFSRSVVMHSLMNELDPS</sequence>
<accession>A0A931GKJ0</accession>
<dbReference type="Gene3D" id="3.40.50.2000">
    <property type="entry name" value="Glycogen Phosphorylase B"/>
    <property type="match status" value="1"/>
</dbReference>
<dbReference type="Proteomes" id="UP000625033">
    <property type="component" value="Unassembled WGS sequence"/>
</dbReference>
<evidence type="ECO:0000313" key="5">
    <source>
        <dbReference type="Proteomes" id="UP000625033"/>
    </source>
</evidence>
<evidence type="ECO:0000256" key="1">
    <source>
        <dbReference type="SAM" id="Coils"/>
    </source>
</evidence>
<keyword evidence="1" id="KW-0175">Coiled coil</keyword>
<evidence type="ECO:0000313" key="4">
    <source>
        <dbReference type="EMBL" id="MBG6083554.1"/>
    </source>
</evidence>
<evidence type="ECO:0000259" key="3">
    <source>
        <dbReference type="Pfam" id="PF13524"/>
    </source>
</evidence>
<dbReference type="RefSeq" id="WP_196834976.1">
    <property type="nucleotide sequence ID" value="NZ_JADOTZ010000001.1"/>
</dbReference>
<feature type="domain" description="Spore protein YkvP/CgeB glycosyl transferase-like" evidence="3">
    <location>
        <begin position="683"/>
        <end position="801"/>
    </location>
</feature>
<dbReference type="SUPFAM" id="SSF53756">
    <property type="entry name" value="UDP-Glycosyltransferase/glycogen phosphorylase"/>
    <property type="match status" value="1"/>
</dbReference>
<protein>
    <submittedName>
        <fullName evidence="4">Glycosyltransferase involved in cell wall biosynthesis</fullName>
    </submittedName>
</protein>
<gene>
    <name evidence="4" type="ORF">IW252_000321</name>
</gene>